<dbReference type="GO" id="GO:0005737">
    <property type="term" value="C:cytoplasm"/>
    <property type="evidence" value="ECO:0007669"/>
    <property type="project" value="UniProtKB-SubCell"/>
</dbReference>
<organism evidence="13 14">
    <name type="scientific">Raphidocelis subcapitata</name>
    <dbReference type="NCBI Taxonomy" id="307507"/>
    <lineage>
        <taxon>Eukaryota</taxon>
        <taxon>Viridiplantae</taxon>
        <taxon>Chlorophyta</taxon>
        <taxon>core chlorophytes</taxon>
        <taxon>Chlorophyceae</taxon>
        <taxon>CS clade</taxon>
        <taxon>Sphaeropleales</taxon>
        <taxon>Selenastraceae</taxon>
        <taxon>Raphidocelis</taxon>
    </lineage>
</organism>
<evidence type="ECO:0000259" key="9">
    <source>
        <dbReference type="Pfam" id="PF24291"/>
    </source>
</evidence>
<feature type="region of interest" description="Disordered" evidence="7">
    <location>
        <begin position="581"/>
        <end position="631"/>
    </location>
</feature>
<dbReference type="InterPro" id="IPR053879">
    <property type="entry name" value="HYDIN_VesB_CFA65-like_Ig"/>
</dbReference>
<evidence type="ECO:0000256" key="2">
    <source>
        <dbReference type="ARBA" id="ARBA00004496"/>
    </source>
</evidence>
<feature type="region of interest" description="Disordered" evidence="7">
    <location>
        <begin position="918"/>
        <end position="944"/>
    </location>
</feature>
<evidence type="ECO:0000259" key="11">
    <source>
        <dbReference type="Pfam" id="PF24816"/>
    </source>
</evidence>
<name>A0A2V0NUG0_9CHLO</name>
<reference evidence="13 14" key="1">
    <citation type="journal article" date="2018" name="Sci. Rep.">
        <title>Raphidocelis subcapitata (=Pseudokirchneriella subcapitata) provides an insight into genome evolution and environmental adaptations in the Sphaeropleales.</title>
        <authorList>
            <person name="Suzuki S."/>
            <person name="Yamaguchi H."/>
            <person name="Nakajima N."/>
            <person name="Kawachi M."/>
        </authorList>
    </citation>
    <scope>NUCLEOTIDE SEQUENCE [LARGE SCALE GENOMIC DNA]</scope>
    <source>
        <strain evidence="13 14">NIES-35</strain>
    </source>
</reference>
<dbReference type="GO" id="GO:0031514">
    <property type="term" value="C:motile cilium"/>
    <property type="evidence" value="ECO:0007669"/>
    <property type="project" value="UniProtKB-SubCell"/>
</dbReference>
<feature type="domain" description="HYDIN/VesB/CFA65-like Ig-like" evidence="8">
    <location>
        <begin position="245"/>
        <end position="325"/>
    </location>
</feature>
<dbReference type="Pfam" id="PF24291">
    <property type="entry name" value="Ig_CFAP65"/>
    <property type="match status" value="1"/>
</dbReference>
<keyword evidence="5" id="KW-0969">Cilium</keyword>
<comment type="subcellular location">
    <subcellularLocation>
        <location evidence="1">Cell projection</location>
        <location evidence="1">Cilium</location>
        <location evidence="1">Flagellum</location>
    </subcellularLocation>
    <subcellularLocation>
        <location evidence="2">Cytoplasm</location>
    </subcellularLocation>
</comment>
<feature type="domain" description="HYDIN/VesB/CFA65-like Ig-like" evidence="8">
    <location>
        <begin position="156"/>
        <end position="240"/>
    </location>
</feature>
<dbReference type="Pfam" id="PF24816">
    <property type="entry name" value="Ig_CFAP65__9th"/>
    <property type="match status" value="1"/>
</dbReference>
<feature type="compositionally biased region" description="Low complexity" evidence="7">
    <location>
        <begin position="598"/>
        <end position="624"/>
    </location>
</feature>
<dbReference type="STRING" id="307507.A0A2V0NUG0"/>
<feature type="compositionally biased region" description="Low complexity" evidence="7">
    <location>
        <begin position="1883"/>
        <end position="1895"/>
    </location>
</feature>
<protein>
    <submittedName>
        <fullName evidence="13">Uncharacterized protein</fullName>
    </submittedName>
</protein>
<feature type="region of interest" description="Disordered" evidence="7">
    <location>
        <begin position="1049"/>
        <end position="1072"/>
    </location>
</feature>
<dbReference type="Pfam" id="PF24507">
    <property type="entry name" value="Ig_CFAP65_4th"/>
    <property type="match status" value="1"/>
</dbReference>
<dbReference type="InterPro" id="IPR058536">
    <property type="entry name" value="Ig_CFAP65_4th"/>
</dbReference>
<feature type="domain" description="CFAP65-like ninth Ig-like" evidence="11">
    <location>
        <begin position="1147"/>
        <end position="1324"/>
    </location>
</feature>
<keyword evidence="6" id="KW-0966">Cell projection</keyword>
<evidence type="ECO:0000256" key="4">
    <source>
        <dbReference type="ARBA" id="ARBA00022846"/>
    </source>
</evidence>
<comment type="caution">
    <text evidence="13">The sequence shown here is derived from an EMBL/GenBank/DDBJ whole genome shotgun (WGS) entry which is preliminary data.</text>
</comment>
<evidence type="ECO:0000313" key="13">
    <source>
        <dbReference type="EMBL" id="GBF91298.1"/>
    </source>
</evidence>
<keyword evidence="14" id="KW-1185">Reference proteome</keyword>
<dbReference type="PANTHER" id="PTHR46127">
    <property type="entry name" value="CILIA- AND FLAGELLA-ASSOCIATED PROTEIN 65"/>
    <property type="match status" value="1"/>
</dbReference>
<dbReference type="InterPro" id="IPR013783">
    <property type="entry name" value="Ig-like_fold"/>
</dbReference>
<feature type="region of interest" description="Disordered" evidence="7">
    <location>
        <begin position="476"/>
        <end position="516"/>
    </location>
</feature>
<evidence type="ECO:0000256" key="7">
    <source>
        <dbReference type="SAM" id="MobiDB-lite"/>
    </source>
</evidence>
<dbReference type="InterPro" id="IPR052614">
    <property type="entry name" value="CFAP65"/>
</dbReference>
<dbReference type="Gene3D" id="2.60.40.10">
    <property type="entry name" value="Immunoglobulins"/>
    <property type="match status" value="5"/>
</dbReference>
<evidence type="ECO:0000259" key="8">
    <source>
        <dbReference type="Pfam" id="PF22544"/>
    </source>
</evidence>
<evidence type="ECO:0000256" key="6">
    <source>
        <dbReference type="ARBA" id="ARBA00023273"/>
    </source>
</evidence>
<feature type="domain" description="CFAP65 seventh Ig-like" evidence="12">
    <location>
        <begin position="824"/>
        <end position="935"/>
    </location>
</feature>
<dbReference type="PANTHER" id="PTHR46127:SF1">
    <property type="entry name" value="CILIA- AND FLAGELLA-ASSOCIATED PROTEIN 65"/>
    <property type="match status" value="1"/>
</dbReference>
<feature type="domain" description="CFAP65 fourth Ig-like" evidence="10">
    <location>
        <begin position="359"/>
        <end position="451"/>
    </location>
</feature>
<gene>
    <name evidence="13" type="ORF">Rsub_03618</name>
</gene>
<dbReference type="InParanoid" id="A0A2V0NUG0"/>
<keyword evidence="4" id="KW-0282">Flagellum</keyword>
<dbReference type="Pfam" id="PF25249">
    <property type="entry name" value="Ig_CFAP65_7th"/>
    <property type="match status" value="1"/>
</dbReference>
<evidence type="ECO:0000259" key="10">
    <source>
        <dbReference type="Pfam" id="PF24507"/>
    </source>
</evidence>
<evidence type="ECO:0000256" key="3">
    <source>
        <dbReference type="ARBA" id="ARBA00022490"/>
    </source>
</evidence>
<keyword evidence="3" id="KW-0963">Cytoplasm</keyword>
<evidence type="ECO:0000256" key="5">
    <source>
        <dbReference type="ARBA" id="ARBA00023069"/>
    </source>
</evidence>
<sequence length="1975" mass="199483">MGPKQNLRSLGARSGGPDAAQRRSGADGTTPLLTAGARPTAAVELRETCGLEVPAALVWTRWEPGGEYAKTLNVKNVSGRAVTVVHRLNASKAFALDFPAPVRLSPGMSAPLRVVFRPLRRQAYSDAVELSCDGAPLAVPLSAPLPASRLEAPGGVDFGLVPANERTAARLPVANTGAAPLEFSWRVEPPFSVEPAAGRLAPGEGLACEVAFEPREAAAFLGSAACELDSGEVVVVQLSGAAKLPYLTLDPRTLDLGRVPVGRCASAAVRLGNASPVAARFRVGREDAAGEEALFDVSPAEGVLGPGEYGLLTVTFSPRASGARSFQRFSASTAGGNRAPFTARGEGEGPRVALSARAVDFGDVPAGGPAASKVVYIENASEAPAAYEFRDEGGGVFVLSAPRGVVAPRSVAHTRVAFAPRVAANYWRRLVCIVKDAEPISLDVLGTAFDDRSRPPPLTYAHVSAYLARTAAGGEPVPAQGDAAAAEAASPSAASQQQQPSQQQQSQQQAEPLGGEAITGPCGWELLFDGQDPAHALALSEAAVDFGACSRLSAPAPRAVTVTNRTAAKVTVFPCLPAWQDPAAAPPQQPGAAGGGRSRSPSPQRARGSPAGGRAAQSPLQGTRGTRGGDEAAAATAAFQVFPDSLELRPGASGAFKIAFRPPKDGQHYSCAVQIVAFVKAQRNFRLVPADRVVSGNTFSPPFNPEFSPKARLSAPAVAFPPLRPGQAGHQTLAVLNYGDTPVSFDFGRDGLPPALRVVPTSGIAPPRSHAIVALRYAPATAGDSLDAVLSVVFNRVPADAARVRVTGAAHEPLLATSLGPGGRLFLRPTCVGAASARGVELINPGPVATGWRWALSRRLGGAVSVAPAAGVLEGGESCEVTFTFAPRAARVYEGRAAVRLLPPEAVEATLAAAATAVAGGERERSASPEEEGEGGASAGGPDQLGQLVVSVVGEGMPSALSLEPAGGVDFGPLRVGYAARATVALVNQSEGVLAYRIEIEEQPEAAERHGGGGEGAAGGCGRALAADMAAAAAAADAAAEAIVFEEGGGEGGGGGGGGGAEWWLDEPRGAVGGRSQKSLTLTLLPRRRRRYRLRLLAWDASGASEAAADAAAAAGPAEASGGGGEAAAWRPAPLASLEVSADASFPCVLVTDAACDGVAKQVVWRQLGVPALNAALAAPVAPGELRVRALDDGGLMTTDAAAAALPRLEVCLGALAPGGAREFGVMLTNPGRLPAAWELHSWDDPELEPETWVESSKPLTAAEAHRATILSLGIIEAHPRSGRLGPGASAAVALRARGARLGEWRLPLFLRVADGRLLHLELKVSVVPPTAQLPQPPLSFFLAPAPLGEPEPPLQAAALRNGGPGALDYEIDAAPLAGVAKGSYGFEVLKYAGGAPLRGSVPPGDAAVFNWTFQPLEARAYSAALPLAIGGAEPIAAGAADGGGAAVLRLAGRGYHPAREGPDEGETPEEAAGDWRRWLGFDPAPALRPPWRPLRVSPEVLPLGPTLRRGAARQLLRLDNAGPEPMAFCWELGPFDERRGAVAGRLELRPAEGVVGPGGCQIVQAVFTAGVQPQLFEGEVRCLAWPVQSAEEAVAAALAAQEAAEAEALARAVARGAEGEGAEGEGAGQLLDDVIEEIIAVHPPRPQRAPLPAGTLDARLARSRLPLHESMTAASLGKSQALQQRYAASLASLSLSDARRLGGSTAAASAGAGAAGPRQPSGQLPPGFQQAVVVTICGAVLTEAQAKAGAYVPRSERAAAAALVATEARLLPVRAAQADAPPVFLEPPGREGRPAAAEGAAGPAGGSGEAGAAEAVPGGGADGGGAGYAWDADALEAVAGVMEDLLAEALADDAVAAAMDAPTPAPLLVYRGGGVFEELPAADEAGGSGPPAADSGGGGEAAEGGAGGAAGGGGGGGRPSAPPAPEELAFADFVLDSAIVGALQEEGEEGEEGRLGGGRGNSGGGGGGGGGAKT</sequence>
<feature type="compositionally biased region" description="Gly residues" evidence="7">
    <location>
        <begin position="1050"/>
        <end position="1061"/>
    </location>
</feature>
<dbReference type="InterPro" id="IPR056344">
    <property type="entry name" value="Ig_CFAP65-like_9th"/>
</dbReference>
<feature type="domain" description="CFAP65 tenth Ig-like" evidence="9">
    <location>
        <begin position="1340"/>
        <end position="1459"/>
    </location>
</feature>
<dbReference type="Pfam" id="PF22544">
    <property type="entry name" value="HYDIN_VesB_CFA65-like_Ig"/>
    <property type="match status" value="2"/>
</dbReference>
<feature type="compositionally biased region" description="Low complexity" evidence="7">
    <location>
        <begin position="483"/>
        <end position="512"/>
    </location>
</feature>
<feature type="region of interest" description="Disordered" evidence="7">
    <location>
        <begin position="1"/>
        <end position="34"/>
    </location>
</feature>
<feature type="compositionally biased region" description="Gly residues" evidence="7">
    <location>
        <begin position="1896"/>
        <end position="1919"/>
    </location>
</feature>
<proteinExistence type="predicted"/>
<dbReference type="Proteomes" id="UP000247498">
    <property type="component" value="Unassembled WGS sequence"/>
</dbReference>
<dbReference type="InterPro" id="IPR057470">
    <property type="entry name" value="Ig_CFAP65_7th"/>
</dbReference>
<evidence type="ECO:0000313" key="14">
    <source>
        <dbReference type="Proteomes" id="UP000247498"/>
    </source>
</evidence>
<feature type="region of interest" description="Disordered" evidence="7">
    <location>
        <begin position="1782"/>
        <end position="1819"/>
    </location>
</feature>
<feature type="region of interest" description="Disordered" evidence="7">
    <location>
        <begin position="1881"/>
        <end position="1975"/>
    </location>
</feature>
<dbReference type="EMBL" id="BDRX01000023">
    <property type="protein sequence ID" value="GBF91298.1"/>
    <property type="molecule type" value="Genomic_DNA"/>
</dbReference>
<evidence type="ECO:0000259" key="12">
    <source>
        <dbReference type="Pfam" id="PF25249"/>
    </source>
</evidence>
<dbReference type="OrthoDB" id="415597at2759"/>
<feature type="compositionally biased region" description="Gly residues" evidence="7">
    <location>
        <begin position="1956"/>
        <end position="1975"/>
    </location>
</feature>
<dbReference type="InterPro" id="IPR056305">
    <property type="entry name" value="Ig_CFAP65_10th"/>
</dbReference>
<accession>A0A2V0NUG0</accession>
<evidence type="ECO:0000256" key="1">
    <source>
        <dbReference type="ARBA" id="ARBA00004230"/>
    </source>
</evidence>